<dbReference type="Gene3D" id="1.10.10.640">
    <property type="entry name" value="phospholipid-binding protein"/>
    <property type="match status" value="1"/>
</dbReference>
<keyword evidence="1" id="KW-0732">Signal</keyword>
<accession>A0A225M171</accession>
<proteinExistence type="predicted"/>
<dbReference type="Pfam" id="PF05494">
    <property type="entry name" value="MlaC"/>
    <property type="match status" value="1"/>
</dbReference>
<feature type="signal peptide" evidence="1">
    <location>
        <begin position="1"/>
        <end position="35"/>
    </location>
</feature>
<dbReference type="OrthoDB" id="9798905at2"/>
<protein>
    <submittedName>
        <fullName evidence="2">ABC transporter</fullName>
    </submittedName>
</protein>
<feature type="chain" id="PRO_5013166603" evidence="1">
    <location>
        <begin position="36"/>
        <end position="218"/>
    </location>
</feature>
<evidence type="ECO:0000313" key="2">
    <source>
        <dbReference type="EMBL" id="OWT53940.1"/>
    </source>
</evidence>
<evidence type="ECO:0000313" key="3">
    <source>
        <dbReference type="Proteomes" id="UP000214603"/>
    </source>
</evidence>
<dbReference type="PANTHER" id="PTHR36573:SF1">
    <property type="entry name" value="INTERMEMBRANE PHOSPHOLIPID TRANSPORT SYSTEM BINDING PROTEIN MLAC"/>
    <property type="match status" value="1"/>
</dbReference>
<dbReference type="Gene3D" id="3.10.450.50">
    <property type="match status" value="1"/>
</dbReference>
<dbReference type="EMBL" id="NJIH01000018">
    <property type="protein sequence ID" value="OWT53940.1"/>
    <property type="molecule type" value="Genomic_DNA"/>
</dbReference>
<dbReference type="InterPro" id="IPR008869">
    <property type="entry name" value="MlaC/ttg2D"/>
</dbReference>
<evidence type="ECO:0000256" key="1">
    <source>
        <dbReference type="SAM" id="SignalP"/>
    </source>
</evidence>
<gene>
    <name evidence="2" type="ORF">CEY11_23390</name>
</gene>
<comment type="caution">
    <text evidence="2">The sequence shown here is derived from an EMBL/GenBank/DDBJ whole genome shotgun (WGS) entry which is preliminary data.</text>
</comment>
<dbReference type="PIRSF" id="PIRSF004649">
    <property type="entry name" value="MlaC"/>
    <property type="match status" value="1"/>
</dbReference>
<name>A0A225M171_9BURK</name>
<dbReference type="PANTHER" id="PTHR36573">
    <property type="entry name" value="INTERMEMBRANE PHOSPHOLIPID TRANSPORT SYSTEM BINDING PROTEIN MLAC"/>
    <property type="match status" value="1"/>
</dbReference>
<organism evidence="2 3">
    <name type="scientific">Candidimonas nitroreducens</name>
    <dbReference type="NCBI Taxonomy" id="683354"/>
    <lineage>
        <taxon>Bacteria</taxon>
        <taxon>Pseudomonadati</taxon>
        <taxon>Pseudomonadota</taxon>
        <taxon>Betaproteobacteria</taxon>
        <taxon>Burkholderiales</taxon>
        <taxon>Alcaligenaceae</taxon>
        <taxon>Candidimonas</taxon>
    </lineage>
</organism>
<reference evidence="3" key="1">
    <citation type="submission" date="2017-06" db="EMBL/GenBank/DDBJ databases">
        <title>Herbaspirillum phytohormonus sp. nov., isolated from the root nodule of Robinia pseudoacacia in lead-zinc mine.</title>
        <authorList>
            <person name="Fan M."/>
            <person name="Lin Y."/>
        </authorList>
    </citation>
    <scope>NUCLEOTIDE SEQUENCE [LARGE SCALE GENOMIC DNA]</scope>
    <source>
        <strain evidence="3">SC-089</strain>
    </source>
</reference>
<dbReference type="Proteomes" id="UP000214603">
    <property type="component" value="Unassembled WGS sequence"/>
</dbReference>
<dbReference type="RefSeq" id="WP_088605848.1">
    <property type="nucleotide sequence ID" value="NZ_NJIH01000018.1"/>
</dbReference>
<sequence>MFFVETQSLPIAALRRVLAAGLLLGFGLFASAARADTPVDPNSAPNEFVQTVGNNALEAIKHSAKARQGDLAEINRLVDKYVLPYVDLAKTTRLAAGRYWRQATPQQQQQLVQAFKGTLIRTYSGALNKVTDQTSLSLAPFRGDPKADDVVVHSQLSRGNAPAVGVDYRLEKTPQGWKIYDLNVEGIWLIQNYRNQFAEQISQNGIDGLIKALNERNR</sequence>
<keyword evidence="3" id="KW-1185">Reference proteome</keyword>
<dbReference type="AlphaFoldDB" id="A0A225M171"/>